<accession>A0A9D4FSS8</accession>
<comment type="caution">
    <text evidence="1">The sequence shown here is derived from an EMBL/GenBank/DDBJ whole genome shotgun (WGS) entry which is preliminary data.</text>
</comment>
<gene>
    <name evidence="1" type="ORF">DPMN_154920</name>
</gene>
<proteinExistence type="predicted"/>
<sequence length="211" mass="23680">MSESPHSFGLAVQSSAGGHHTGPVEVHFSIEEEIVAGILCDRNPHQLEGIPGVWKRVNHPLQQPPAACRNAPHLQLSPRSHVPVAYRTGMNCKFTKLDKLCLSSVVIKAKCSGNVNARVLKKKKCGRTDIRRTTTNPTTSPEQSDINKTKVLTKFRDITSREFTRFFYTHIIKTFHDDWAKIVTSTVKMRQPSPLAAMFFNKHVIKTNILT</sequence>
<dbReference type="AlphaFoldDB" id="A0A9D4FSS8"/>
<reference evidence="1" key="2">
    <citation type="submission" date="2020-11" db="EMBL/GenBank/DDBJ databases">
        <authorList>
            <person name="McCartney M.A."/>
            <person name="Auch B."/>
            <person name="Kono T."/>
            <person name="Mallez S."/>
            <person name="Becker A."/>
            <person name="Gohl D.M."/>
            <person name="Silverstein K.A.T."/>
            <person name="Koren S."/>
            <person name="Bechman K.B."/>
            <person name="Herman A."/>
            <person name="Abrahante J.E."/>
            <person name="Garbe J."/>
        </authorList>
    </citation>
    <scope>NUCLEOTIDE SEQUENCE</scope>
    <source>
        <strain evidence="1">Duluth1</strain>
        <tissue evidence="1">Whole animal</tissue>
    </source>
</reference>
<name>A0A9D4FSS8_DREPO</name>
<keyword evidence="2" id="KW-1185">Reference proteome</keyword>
<reference evidence="1" key="1">
    <citation type="journal article" date="2019" name="bioRxiv">
        <title>The Genome of the Zebra Mussel, Dreissena polymorpha: A Resource for Invasive Species Research.</title>
        <authorList>
            <person name="McCartney M.A."/>
            <person name="Auch B."/>
            <person name="Kono T."/>
            <person name="Mallez S."/>
            <person name="Zhang Y."/>
            <person name="Obille A."/>
            <person name="Becker A."/>
            <person name="Abrahante J.E."/>
            <person name="Garbe J."/>
            <person name="Badalamenti J.P."/>
            <person name="Herman A."/>
            <person name="Mangelson H."/>
            <person name="Liachko I."/>
            <person name="Sullivan S."/>
            <person name="Sone E.D."/>
            <person name="Koren S."/>
            <person name="Silverstein K.A.T."/>
            <person name="Beckman K.B."/>
            <person name="Gohl D.M."/>
        </authorList>
    </citation>
    <scope>NUCLEOTIDE SEQUENCE</scope>
    <source>
        <strain evidence="1">Duluth1</strain>
        <tissue evidence="1">Whole animal</tissue>
    </source>
</reference>
<protein>
    <submittedName>
        <fullName evidence="1">Uncharacterized protein</fullName>
    </submittedName>
</protein>
<dbReference type="EMBL" id="JAIWYP010000007">
    <property type="protein sequence ID" value="KAH3801272.1"/>
    <property type="molecule type" value="Genomic_DNA"/>
</dbReference>
<evidence type="ECO:0000313" key="1">
    <source>
        <dbReference type="EMBL" id="KAH3801272.1"/>
    </source>
</evidence>
<dbReference type="Proteomes" id="UP000828390">
    <property type="component" value="Unassembled WGS sequence"/>
</dbReference>
<evidence type="ECO:0000313" key="2">
    <source>
        <dbReference type="Proteomes" id="UP000828390"/>
    </source>
</evidence>
<organism evidence="1 2">
    <name type="scientific">Dreissena polymorpha</name>
    <name type="common">Zebra mussel</name>
    <name type="synonym">Mytilus polymorpha</name>
    <dbReference type="NCBI Taxonomy" id="45954"/>
    <lineage>
        <taxon>Eukaryota</taxon>
        <taxon>Metazoa</taxon>
        <taxon>Spiralia</taxon>
        <taxon>Lophotrochozoa</taxon>
        <taxon>Mollusca</taxon>
        <taxon>Bivalvia</taxon>
        <taxon>Autobranchia</taxon>
        <taxon>Heteroconchia</taxon>
        <taxon>Euheterodonta</taxon>
        <taxon>Imparidentia</taxon>
        <taxon>Neoheterodontei</taxon>
        <taxon>Myida</taxon>
        <taxon>Dreissenoidea</taxon>
        <taxon>Dreissenidae</taxon>
        <taxon>Dreissena</taxon>
    </lineage>
</organism>
<feature type="non-terminal residue" evidence="1">
    <location>
        <position position="211"/>
    </location>
</feature>